<comment type="caution">
    <text evidence="1">The sequence shown here is derived from an EMBL/GenBank/DDBJ whole genome shotgun (WGS) entry which is preliminary data.</text>
</comment>
<dbReference type="AlphaFoldDB" id="A0A7X2J2J8"/>
<dbReference type="InterPro" id="IPR019644">
    <property type="entry name" value="DUF2508"/>
</dbReference>
<evidence type="ECO:0000313" key="1">
    <source>
        <dbReference type="EMBL" id="MRX74114.1"/>
    </source>
</evidence>
<keyword evidence="2" id="KW-1185">Reference proteome</keyword>
<dbReference type="Proteomes" id="UP000448867">
    <property type="component" value="Unassembled WGS sequence"/>
</dbReference>
<proteinExistence type="predicted"/>
<name>A0A7X2J2J8_9BACI</name>
<sequence length="72" mass="8920">MLFRRKNWLRKEFDEQLIDLLIEKKEEWARQRKLIEQSMEPSPEVMINLQTAESKYLFLLREAKRRNVTIKL</sequence>
<gene>
    <name evidence="1" type="ORF">GJU40_18495</name>
</gene>
<evidence type="ECO:0000313" key="2">
    <source>
        <dbReference type="Proteomes" id="UP000448867"/>
    </source>
</evidence>
<accession>A0A7X2J2J8</accession>
<dbReference type="EMBL" id="WKKI01000061">
    <property type="protein sequence ID" value="MRX74114.1"/>
    <property type="molecule type" value="Genomic_DNA"/>
</dbReference>
<protein>
    <submittedName>
        <fullName evidence="1">DUF2508 family protein</fullName>
    </submittedName>
</protein>
<reference evidence="1 2" key="1">
    <citation type="submission" date="2019-11" db="EMBL/GenBank/DDBJ databases">
        <title>Bacillus lacus genome.</title>
        <authorList>
            <person name="Allen C.J."/>
            <person name="Newman J.D."/>
        </authorList>
    </citation>
    <scope>NUCLEOTIDE SEQUENCE [LARGE SCALE GENOMIC DNA]</scope>
    <source>
        <strain evidence="1 2">KCTC 33946</strain>
    </source>
</reference>
<dbReference type="Pfam" id="PF10704">
    <property type="entry name" value="DUF2508"/>
    <property type="match status" value="1"/>
</dbReference>
<dbReference type="RefSeq" id="WP_154309568.1">
    <property type="nucleotide sequence ID" value="NZ_WKKI01000061.1"/>
</dbReference>
<organism evidence="1 2">
    <name type="scientific">Metabacillus lacus</name>
    <dbReference type="NCBI Taxonomy" id="1983721"/>
    <lineage>
        <taxon>Bacteria</taxon>
        <taxon>Bacillati</taxon>
        <taxon>Bacillota</taxon>
        <taxon>Bacilli</taxon>
        <taxon>Bacillales</taxon>
        <taxon>Bacillaceae</taxon>
        <taxon>Metabacillus</taxon>
    </lineage>
</organism>
<dbReference type="OrthoDB" id="2166610at2"/>